<keyword evidence="2" id="KW-0812">Transmembrane</keyword>
<feature type="region of interest" description="Disordered" evidence="1">
    <location>
        <begin position="1"/>
        <end position="34"/>
    </location>
</feature>
<dbReference type="GO" id="GO:0008061">
    <property type="term" value="F:chitin binding"/>
    <property type="evidence" value="ECO:0007669"/>
    <property type="project" value="TreeGrafter"/>
</dbReference>
<evidence type="ECO:0000313" key="4">
    <source>
        <dbReference type="EMBL" id="KAK8765346.1"/>
    </source>
</evidence>
<keyword evidence="5" id="KW-1185">Reference proteome</keyword>
<comment type="caution">
    <text evidence="4">The sequence shown here is derived from an EMBL/GenBank/DDBJ whole genome shotgun (WGS) entry which is preliminary data.</text>
</comment>
<dbReference type="SUPFAM" id="SSF51445">
    <property type="entry name" value="(Trans)glycosidases"/>
    <property type="match status" value="1"/>
</dbReference>
<protein>
    <recommendedName>
        <fullName evidence="3">GH18 domain-containing protein</fullName>
    </recommendedName>
</protein>
<feature type="transmembrane region" description="Helical" evidence="2">
    <location>
        <begin position="96"/>
        <end position="119"/>
    </location>
</feature>
<keyword evidence="2" id="KW-0472">Membrane</keyword>
<evidence type="ECO:0000256" key="1">
    <source>
        <dbReference type="SAM" id="MobiDB-lite"/>
    </source>
</evidence>
<feature type="domain" description="GH18" evidence="3">
    <location>
        <begin position="218"/>
        <end position="389"/>
    </location>
</feature>
<proteinExistence type="predicted"/>
<dbReference type="GO" id="GO:0006032">
    <property type="term" value="P:chitin catabolic process"/>
    <property type="evidence" value="ECO:0007669"/>
    <property type="project" value="TreeGrafter"/>
</dbReference>
<feature type="region of interest" description="Disordered" evidence="1">
    <location>
        <begin position="137"/>
        <end position="168"/>
    </location>
</feature>
<dbReference type="AlphaFoldDB" id="A0AAQ4DSA6"/>
<name>A0AAQ4DSA6_AMBAM</name>
<evidence type="ECO:0000256" key="2">
    <source>
        <dbReference type="SAM" id="Phobius"/>
    </source>
</evidence>
<accession>A0AAQ4DSA6</accession>
<reference evidence="4 5" key="1">
    <citation type="journal article" date="2023" name="Arcadia Sci">
        <title>De novo assembly of a long-read Amblyomma americanum tick genome.</title>
        <authorList>
            <person name="Chou S."/>
            <person name="Poskanzer K.E."/>
            <person name="Rollins M."/>
            <person name="Thuy-Boun P.S."/>
        </authorList>
    </citation>
    <scope>NUCLEOTIDE SEQUENCE [LARGE SCALE GENOMIC DNA]</scope>
    <source>
        <strain evidence="4">F_SG_1</strain>
        <tissue evidence="4">Salivary glands</tissue>
    </source>
</reference>
<dbReference type="Proteomes" id="UP001321473">
    <property type="component" value="Unassembled WGS sequence"/>
</dbReference>
<dbReference type="GO" id="GO:0004568">
    <property type="term" value="F:chitinase activity"/>
    <property type="evidence" value="ECO:0007669"/>
    <property type="project" value="TreeGrafter"/>
</dbReference>
<keyword evidence="2" id="KW-1133">Transmembrane helix</keyword>
<dbReference type="GO" id="GO:0005975">
    <property type="term" value="P:carbohydrate metabolic process"/>
    <property type="evidence" value="ECO:0007669"/>
    <property type="project" value="InterPro"/>
</dbReference>
<evidence type="ECO:0000259" key="3">
    <source>
        <dbReference type="Pfam" id="PF00704"/>
    </source>
</evidence>
<dbReference type="Gene3D" id="3.20.20.80">
    <property type="entry name" value="Glycosidases"/>
    <property type="match status" value="1"/>
</dbReference>
<dbReference type="PANTHER" id="PTHR11177">
    <property type="entry name" value="CHITINASE"/>
    <property type="match status" value="1"/>
</dbReference>
<gene>
    <name evidence="4" type="ORF">V5799_032046</name>
</gene>
<sequence length="578" mass="64478">MDQRAPGPRVPPGILQAGSEAPRQERARSPRWRTGFPGIGPLEVSPNVILFVPRRTPLGTPGANLAHPVQEVSPDRAAAQRAGETPEDERLCLRTWALCIATMGPFILSSWMFALPFLIRTNMTSMLPPLPVPAPPVTGPPATSANTPGISSATSATDATTTGKSSTVIPPSCFDSSPNITDVSGPLQVPGRFRPLNKLIEKKPFFCLFNNSRYRNPMRRHFAFETLPFELCPYVVYWSMSVVNGTITSRVPRFDQLYGLERMRAIVSNRGFPTTRILLALGGYQQDAPHFSMLGADRRLMEKFLRSVANTTIRYRLDGVTMHWVPARPGCEGPNDVQTLEDILRELRTWYNASGLPPIIISVILPARNTHVDFAVRVAKVVDFFFLDTRAFTPTTKFLRTLCSSVTSAVQTAVVTFVRRSGGVLQKRQVCMMDSLAPLSSTAKRNPLTGLYELDVMSPSELKRTRFYDACRAYHFCRENRTDSCVVHRSLSLMSMRRATLYIVNSAITWMERSSYEYLYGKSPDKNACVLIADLDYDDYGNWCGARYEQYILLMNFYFGSYGATGRGIPIHSVAPPC</sequence>
<dbReference type="InterPro" id="IPR050314">
    <property type="entry name" value="Glycosyl_Hydrlase_18"/>
</dbReference>
<dbReference type="InterPro" id="IPR001223">
    <property type="entry name" value="Glyco_hydro18_cat"/>
</dbReference>
<dbReference type="InterPro" id="IPR017853">
    <property type="entry name" value="GH"/>
</dbReference>
<dbReference type="EMBL" id="JARKHS020027474">
    <property type="protein sequence ID" value="KAK8765346.1"/>
    <property type="molecule type" value="Genomic_DNA"/>
</dbReference>
<evidence type="ECO:0000313" key="5">
    <source>
        <dbReference type="Proteomes" id="UP001321473"/>
    </source>
</evidence>
<feature type="compositionally biased region" description="Low complexity" evidence="1">
    <location>
        <begin position="151"/>
        <end position="167"/>
    </location>
</feature>
<dbReference type="PANTHER" id="PTHR11177:SF317">
    <property type="entry name" value="CHITINASE 12-RELATED"/>
    <property type="match status" value="1"/>
</dbReference>
<organism evidence="4 5">
    <name type="scientific">Amblyomma americanum</name>
    <name type="common">Lone star tick</name>
    <dbReference type="NCBI Taxonomy" id="6943"/>
    <lineage>
        <taxon>Eukaryota</taxon>
        <taxon>Metazoa</taxon>
        <taxon>Ecdysozoa</taxon>
        <taxon>Arthropoda</taxon>
        <taxon>Chelicerata</taxon>
        <taxon>Arachnida</taxon>
        <taxon>Acari</taxon>
        <taxon>Parasitiformes</taxon>
        <taxon>Ixodida</taxon>
        <taxon>Ixodoidea</taxon>
        <taxon>Ixodidae</taxon>
        <taxon>Amblyomminae</taxon>
        <taxon>Amblyomma</taxon>
    </lineage>
</organism>
<dbReference type="Pfam" id="PF00704">
    <property type="entry name" value="Glyco_hydro_18"/>
    <property type="match status" value="1"/>
</dbReference>
<dbReference type="GO" id="GO:0005576">
    <property type="term" value="C:extracellular region"/>
    <property type="evidence" value="ECO:0007669"/>
    <property type="project" value="TreeGrafter"/>
</dbReference>